<feature type="transmembrane region" description="Helical" evidence="1">
    <location>
        <begin position="98"/>
        <end position="120"/>
    </location>
</feature>
<dbReference type="EMBL" id="JBHSQW010000035">
    <property type="protein sequence ID" value="MFC5996290.1"/>
    <property type="molecule type" value="Genomic_DNA"/>
</dbReference>
<feature type="transmembrane region" description="Helical" evidence="1">
    <location>
        <begin position="171"/>
        <end position="191"/>
    </location>
</feature>
<comment type="caution">
    <text evidence="2">The sequence shown here is derived from an EMBL/GenBank/DDBJ whole genome shotgun (WGS) entry which is preliminary data.</text>
</comment>
<dbReference type="InterPro" id="IPR030191">
    <property type="entry name" value="CodB"/>
</dbReference>
<feature type="transmembrane region" description="Helical" evidence="1">
    <location>
        <begin position="333"/>
        <end position="352"/>
    </location>
</feature>
<feature type="transmembrane region" description="Helical" evidence="1">
    <location>
        <begin position="429"/>
        <end position="449"/>
    </location>
</feature>
<dbReference type="RefSeq" id="WP_379586833.1">
    <property type="nucleotide sequence ID" value="NZ_JBHSQW010000035.1"/>
</dbReference>
<feature type="transmembrane region" description="Helical" evidence="1">
    <location>
        <begin position="211"/>
        <end position="231"/>
    </location>
</feature>
<feature type="transmembrane region" description="Helical" evidence="1">
    <location>
        <begin position="398"/>
        <end position="417"/>
    </location>
</feature>
<reference evidence="3" key="1">
    <citation type="journal article" date="2019" name="Int. J. Syst. Evol. Microbiol.">
        <title>The Global Catalogue of Microorganisms (GCM) 10K type strain sequencing project: providing services to taxonomists for standard genome sequencing and annotation.</title>
        <authorList>
            <consortium name="The Broad Institute Genomics Platform"/>
            <consortium name="The Broad Institute Genome Sequencing Center for Infectious Disease"/>
            <person name="Wu L."/>
            <person name="Ma J."/>
        </authorList>
    </citation>
    <scope>NUCLEOTIDE SEQUENCE [LARGE SCALE GENOMIC DNA]</scope>
    <source>
        <strain evidence="3">CCM 8391</strain>
    </source>
</reference>
<keyword evidence="1" id="KW-0472">Membrane</keyword>
<feature type="transmembrane region" description="Helical" evidence="1">
    <location>
        <begin position="140"/>
        <end position="159"/>
    </location>
</feature>
<feature type="transmembrane region" description="Helical" evidence="1">
    <location>
        <begin position="358"/>
        <end position="378"/>
    </location>
</feature>
<accession>A0ABW1J7G0</accession>
<feature type="transmembrane region" description="Helical" evidence="1">
    <location>
        <begin position="252"/>
        <end position="272"/>
    </location>
</feature>
<sequence>MSSTDDPRVVAEAATEDYTVHATPLTWRMGRLSLASVWWALASAMFWLILGALVALTVGTVDAIIGMVLAALVYGGINAVFCGYAARTGLTANLFSRALFGHGGSVIAPILVALTAIYFACFEGSVIAVALEAYFGGLPIQLWYLVVVLYSVPLILGALRMFLDKFNGALFPFYVVGLVAVVVWTVLEHGYDDTWVTRRPETLPVSGPGWWWAFTTYLADFVLMMATWDFARFARRTAREQRFHRWVTFGPVFYLFTIVVNGLVGIFVAMNIPTEGPLTEISGVLGIVGLMGFSGVVFVWISQTRINTTNFYLAVTNLESFTSRVLRVRLPRVAWGVLVGAAVYLVMLSNVFDFILVALRYQAVLAVTWTACALTFILMGRLTGAGDAEWRPGRVPRFNWVGVGAWSAGTVVGFAMLTFGAPTSWTGTWALPVAFLVSATVQAVGSLATPGRGRAVLERPHDPREEVGDVWADRVRCHVCERFYVAVEMDRDPAAGHEAICAEHAQANPTFQRAAVRDAAAFRDGTDHPIGALD</sequence>
<dbReference type="Proteomes" id="UP001596302">
    <property type="component" value="Unassembled WGS sequence"/>
</dbReference>
<name>A0ABW1J7G0_9PSEU</name>
<protein>
    <submittedName>
        <fullName evidence="2">Purine-cytosine permease family protein</fullName>
    </submittedName>
</protein>
<keyword evidence="1" id="KW-0812">Transmembrane</keyword>
<dbReference type="Gene3D" id="1.10.4160.10">
    <property type="entry name" value="Hydantoin permease"/>
    <property type="match status" value="1"/>
</dbReference>
<evidence type="ECO:0000256" key="1">
    <source>
        <dbReference type="SAM" id="Phobius"/>
    </source>
</evidence>
<dbReference type="PANTHER" id="PTHR30569:SF0">
    <property type="entry name" value="CYTOSINE PERMEASE"/>
    <property type="match status" value="1"/>
</dbReference>
<organism evidence="2 3">
    <name type="scientific">Pseudonocardia hispaniensis</name>
    <dbReference type="NCBI Taxonomy" id="904933"/>
    <lineage>
        <taxon>Bacteria</taxon>
        <taxon>Bacillati</taxon>
        <taxon>Actinomycetota</taxon>
        <taxon>Actinomycetes</taxon>
        <taxon>Pseudonocardiales</taxon>
        <taxon>Pseudonocardiaceae</taxon>
        <taxon>Pseudonocardia</taxon>
    </lineage>
</organism>
<feature type="transmembrane region" description="Helical" evidence="1">
    <location>
        <begin position="284"/>
        <end position="301"/>
    </location>
</feature>
<dbReference type="PANTHER" id="PTHR30569">
    <property type="entry name" value="CYTOSINE TRANSPORTER CODB"/>
    <property type="match status" value="1"/>
</dbReference>
<keyword evidence="3" id="KW-1185">Reference proteome</keyword>
<feature type="transmembrane region" description="Helical" evidence="1">
    <location>
        <begin position="64"/>
        <end position="86"/>
    </location>
</feature>
<evidence type="ECO:0000313" key="2">
    <source>
        <dbReference type="EMBL" id="MFC5996290.1"/>
    </source>
</evidence>
<feature type="transmembrane region" description="Helical" evidence="1">
    <location>
        <begin position="37"/>
        <end position="58"/>
    </location>
</feature>
<keyword evidence="1" id="KW-1133">Transmembrane helix</keyword>
<proteinExistence type="predicted"/>
<evidence type="ECO:0000313" key="3">
    <source>
        <dbReference type="Proteomes" id="UP001596302"/>
    </source>
</evidence>
<gene>
    <name evidence="2" type="ORF">ACFQE5_18975</name>
</gene>